<organism evidence="5 6">
    <name type="scientific">Anaeromicrobium sediminis</name>
    <dbReference type="NCBI Taxonomy" id="1478221"/>
    <lineage>
        <taxon>Bacteria</taxon>
        <taxon>Bacillati</taxon>
        <taxon>Bacillota</taxon>
        <taxon>Clostridia</taxon>
        <taxon>Peptostreptococcales</taxon>
        <taxon>Thermotaleaceae</taxon>
        <taxon>Anaeromicrobium</taxon>
    </lineage>
</organism>
<evidence type="ECO:0000256" key="2">
    <source>
        <dbReference type="ARBA" id="ARBA00022490"/>
    </source>
</evidence>
<dbReference type="CDD" id="cd00956">
    <property type="entry name" value="Transaldolase_FSA"/>
    <property type="match status" value="1"/>
</dbReference>
<evidence type="ECO:0000256" key="3">
    <source>
        <dbReference type="ARBA" id="ARBA00022679"/>
    </source>
</evidence>
<accession>A0A267MLD5</accession>
<dbReference type="Proteomes" id="UP000216024">
    <property type="component" value="Unassembled WGS sequence"/>
</dbReference>
<dbReference type="InterPro" id="IPR013785">
    <property type="entry name" value="Aldolase_TIM"/>
</dbReference>
<dbReference type="RefSeq" id="WP_095131530.1">
    <property type="nucleotide sequence ID" value="NZ_NIBG01000003.1"/>
</dbReference>
<dbReference type="InterPro" id="IPR033919">
    <property type="entry name" value="TSA/FSA_arc/bac"/>
</dbReference>
<evidence type="ECO:0000256" key="1">
    <source>
        <dbReference type="ARBA" id="ARBA00004496"/>
    </source>
</evidence>
<dbReference type="AlphaFoldDB" id="A0A267MLD5"/>
<keyword evidence="2" id="KW-0963">Cytoplasm</keyword>
<evidence type="ECO:0000313" key="5">
    <source>
        <dbReference type="EMBL" id="PAB60222.1"/>
    </source>
</evidence>
<dbReference type="EMBL" id="NIBG01000003">
    <property type="protein sequence ID" value="PAB60222.1"/>
    <property type="molecule type" value="Genomic_DNA"/>
</dbReference>
<dbReference type="Gene3D" id="3.20.20.70">
    <property type="entry name" value="Aldolase class I"/>
    <property type="match status" value="1"/>
</dbReference>
<dbReference type="Pfam" id="PF00923">
    <property type="entry name" value="TAL_FSA"/>
    <property type="match status" value="1"/>
</dbReference>
<dbReference type="OrthoDB" id="9807051at2"/>
<dbReference type="GO" id="GO:0005737">
    <property type="term" value="C:cytoplasm"/>
    <property type="evidence" value="ECO:0007669"/>
    <property type="project" value="UniProtKB-SubCell"/>
</dbReference>
<dbReference type="InterPro" id="IPR018225">
    <property type="entry name" value="Transaldolase_AS"/>
</dbReference>
<keyword evidence="3" id="KW-0808">Transferase</keyword>
<dbReference type="GO" id="GO:0016832">
    <property type="term" value="F:aldehyde-lyase activity"/>
    <property type="evidence" value="ECO:0007669"/>
    <property type="project" value="InterPro"/>
</dbReference>
<keyword evidence="4" id="KW-0704">Schiff base</keyword>
<gene>
    <name evidence="5" type="ORF">CCE28_04805</name>
</gene>
<dbReference type="PROSITE" id="PS00958">
    <property type="entry name" value="TRANSALDOLASE_2"/>
    <property type="match status" value="1"/>
</dbReference>
<comment type="caution">
    <text evidence="5">The sequence shown here is derived from an EMBL/GenBank/DDBJ whole genome shotgun (WGS) entry which is preliminary data.</text>
</comment>
<protein>
    <submittedName>
        <fullName evidence="5">Fructose-6-phosphate aldolase</fullName>
    </submittedName>
</protein>
<comment type="subcellular location">
    <subcellularLocation>
        <location evidence="1">Cytoplasm</location>
    </subcellularLocation>
</comment>
<dbReference type="SUPFAM" id="SSF51569">
    <property type="entry name" value="Aldolase"/>
    <property type="match status" value="1"/>
</dbReference>
<dbReference type="FunFam" id="3.20.20.70:FF:000018">
    <property type="entry name" value="Probable transaldolase"/>
    <property type="match status" value="1"/>
</dbReference>
<proteinExistence type="predicted"/>
<keyword evidence="6" id="KW-1185">Reference proteome</keyword>
<dbReference type="GO" id="GO:0016740">
    <property type="term" value="F:transferase activity"/>
    <property type="evidence" value="ECO:0007669"/>
    <property type="project" value="UniProtKB-KW"/>
</dbReference>
<dbReference type="GO" id="GO:0005975">
    <property type="term" value="P:carbohydrate metabolic process"/>
    <property type="evidence" value="ECO:0007669"/>
    <property type="project" value="InterPro"/>
</dbReference>
<dbReference type="InterPro" id="IPR001585">
    <property type="entry name" value="TAL/FSA"/>
</dbReference>
<evidence type="ECO:0000313" key="6">
    <source>
        <dbReference type="Proteomes" id="UP000216024"/>
    </source>
</evidence>
<sequence>MKYILDTANVEIIKYAKEYFPIEGITTNPTIISRENRNFLDLMGEIRAVIGEDIPIHIQVVSNNAQEIAEEGNAIVKKFGKNIYVKIPVTREGIKAIKILKSENIKVTATAIYTSQQALIAAKAGADYVAPYVNRIDNLSSNGCNVVGNIIRQLKAYDLKTKVIAASFKNVQQVDNVANMGVHAVTVSPEIFEKLHMHLFTDASVEQFIKDWKKVYGDKNIRDMI</sequence>
<dbReference type="PROSITE" id="PS01054">
    <property type="entry name" value="TRANSALDOLASE_1"/>
    <property type="match status" value="1"/>
</dbReference>
<name>A0A267MLD5_9FIRM</name>
<dbReference type="NCBIfam" id="NF009299">
    <property type="entry name" value="PRK12656.1"/>
    <property type="match status" value="1"/>
</dbReference>
<dbReference type="PANTHER" id="PTHR10683">
    <property type="entry name" value="TRANSALDOLASE"/>
    <property type="match status" value="1"/>
</dbReference>
<dbReference type="PANTHER" id="PTHR10683:SF36">
    <property type="entry name" value="TRANSALDOLASE"/>
    <property type="match status" value="1"/>
</dbReference>
<reference evidence="5 6" key="1">
    <citation type="submission" date="2017-06" db="EMBL/GenBank/DDBJ databases">
        <title>Draft genome sequence of anaerobic fermentative bacterium Anaeromicrobium sediminis DY2726D isolated from West Pacific Ocean sediments.</title>
        <authorList>
            <person name="Zeng X."/>
        </authorList>
    </citation>
    <scope>NUCLEOTIDE SEQUENCE [LARGE SCALE GENOMIC DNA]</scope>
    <source>
        <strain evidence="5 6">DY2726D</strain>
    </source>
</reference>
<evidence type="ECO:0000256" key="4">
    <source>
        <dbReference type="ARBA" id="ARBA00023270"/>
    </source>
</evidence>